<dbReference type="InterPro" id="IPR051011">
    <property type="entry name" value="Metal_resp_trans_reg"/>
</dbReference>
<keyword evidence="3" id="KW-0804">Transcription</keyword>
<name>A0ABW2BLC9_9HYPH</name>
<gene>
    <name evidence="5" type="ORF">ACFQE0_17335</name>
</gene>
<dbReference type="SMART" id="SM00418">
    <property type="entry name" value="HTH_ARSR"/>
    <property type="match status" value="1"/>
</dbReference>
<dbReference type="PANTHER" id="PTHR43132:SF2">
    <property type="entry name" value="ARSENICAL RESISTANCE OPERON REPRESSOR ARSR-RELATED"/>
    <property type="match status" value="1"/>
</dbReference>
<protein>
    <submittedName>
        <fullName evidence="5">ArsR/SmtB family transcription factor</fullName>
    </submittedName>
</protein>
<organism evidence="5 6">
    <name type="scientific">Methylobacterium komagatae</name>
    <dbReference type="NCBI Taxonomy" id="374425"/>
    <lineage>
        <taxon>Bacteria</taxon>
        <taxon>Pseudomonadati</taxon>
        <taxon>Pseudomonadota</taxon>
        <taxon>Alphaproteobacteria</taxon>
        <taxon>Hyphomicrobiales</taxon>
        <taxon>Methylobacteriaceae</taxon>
        <taxon>Methylobacterium</taxon>
    </lineage>
</organism>
<evidence type="ECO:0000259" key="4">
    <source>
        <dbReference type="PROSITE" id="PS50987"/>
    </source>
</evidence>
<accession>A0ABW2BLC9</accession>
<dbReference type="InterPro" id="IPR001845">
    <property type="entry name" value="HTH_ArsR_DNA-bd_dom"/>
</dbReference>
<dbReference type="Pfam" id="PF12840">
    <property type="entry name" value="HTH_20"/>
    <property type="match status" value="1"/>
</dbReference>
<dbReference type="SUPFAM" id="SSF46785">
    <property type="entry name" value="Winged helix' DNA-binding domain"/>
    <property type="match status" value="1"/>
</dbReference>
<dbReference type="CDD" id="cd00090">
    <property type="entry name" value="HTH_ARSR"/>
    <property type="match status" value="1"/>
</dbReference>
<dbReference type="PRINTS" id="PR00778">
    <property type="entry name" value="HTHARSR"/>
</dbReference>
<dbReference type="Gene3D" id="1.10.10.10">
    <property type="entry name" value="Winged helix-like DNA-binding domain superfamily/Winged helix DNA-binding domain"/>
    <property type="match status" value="1"/>
</dbReference>
<evidence type="ECO:0000256" key="2">
    <source>
        <dbReference type="ARBA" id="ARBA00023125"/>
    </source>
</evidence>
<evidence type="ECO:0000256" key="1">
    <source>
        <dbReference type="ARBA" id="ARBA00023015"/>
    </source>
</evidence>
<dbReference type="Proteomes" id="UP001596292">
    <property type="component" value="Unassembled WGS sequence"/>
</dbReference>
<comment type="caution">
    <text evidence="5">The sequence shown here is derived from an EMBL/GenBank/DDBJ whole genome shotgun (WGS) entry which is preliminary data.</text>
</comment>
<dbReference type="EMBL" id="JBHSWN010000001">
    <property type="protein sequence ID" value="MFC6791223.1"/>
    <property type="molecule type" value="Genomic_DNA"/>
</dbReference>
<dbReference type="PANTHER" id="PTHR43132">
    <property type="entry name" value="ARSENICAL RESISTANCE OPERON REPRESSOR ARSR-RELATED"/>
    <property type="match status" value="1"/>
</dbReference>
<proteinExistence type="predicted"/>
<evidence type="ECO:0000313" key="5">
    <source>
        <dbReference type="EMBL" id="MFC6791223.1"/>
    </source>
</evidence>
<evidence type="ECO:0000256" key="3">
    <source>
        <dbReference type="ARBA" id="ARBA00023163"/>
    </source>
</evidence>
<keyword evidence="1" id="KW-0805">Transcription regulation</keyword>
<dbReference type="InterPro" id="IPR036388">
    <property type="entry name" value="WH-like_DNA-bd_sf"/>
</dbReference>
<sequence length="125" mass="13082">MLNDKAALTVLLALAQDTRLRAMRALLRSHPEGLAAGLIAKEVGGTPSTMSFHLAQLEQAGLARSRRQSNCVIYTAVPEALGGLVRYLLEDCCGGRPDLCADVVGAAAPGELVADARCVPARSAR</sequence>
<reference evidence="6" key="1">
    <citation type="journal article" date="2019" name="Int. J. Syst. Evol. Microbiol.">
        <title>The Global Catalogue of Microorganisms (GCM) 10K type strain sequencing project: providing services to taxonomists for standard genome sequencing and annotation.</title>
        <authorList>
            <consortium name="The Broad Institute Genomics Platform"/>
            <consortium name="The Broad Institute Genome Sequencing Center for Infectious Disease"/>
            <person name="Wu L."/>
            <person name="Ma J."/>
        </authorList>
    </citation>
    <scope>NUCLEOTIDE SEQUENCE [LARGE SCALE GENOMIC DNA]</scope>
    <source>
        <strain evidence="6">CCUG 48316</strain>
    </source>
</reference>
<feature type="domain" description="HTH arsR-type" evidence="4">
    <location>
        <begin position="1"/>
        <end position="96"/>
    </location>
</feature>
<keyword evidence="2" id="KW-0238">DNA-binding</keyword>
<keyword evidence="6" id="KW-1185">Reference proteome</keyword>
<dbReference type="InterPro" id="IPR011991">
    <property type="entry name" value="ArsR-like_HTH"/>
</dbReference>
<dbReference type="RefSeq" id="WP_059408766.1">
    <property type="nucleotide sequence ID" value="NZ_JBHSWN010000001.1"/>
</dbReference>
<dbReference type="PROSITE" id="PS50987">
    <property type="entry name" value="HTH_ARSR_2"/>
    <property type="match status" value="1"/>
</dbReference>
<evidence type="ECO:0000313" key="6">
    <source>
        <dbReference type="Proteomes" id="UP001596292"/>
    </source>
</evidence>
<dbReference type="InterPro" id="IPR036390">
    <property type="entry name" value="WH_DNA-bd_sf"/>
</dbReference>